<proteinExistence type="predicted"/>
<comment type="caution">
    <text evidence="1">The sequence shown here is derived from an EMBL/GenBank/DDBJ whole genome shotgun (WGS) entry which is preliminary data.</text>
</comment>
<name>D5QD03_NOVHA</name>
<accession>D5QD03</accession>
<dbReference type="Proteomes" id="UP000006468">
    <property type="component" value="Chromosome"/>
</dbReference>
<dbReference type="EMBL" id="ADTV01000016">
    <property type="protein sequence ID" value="EFG84958.1"/>
    <property type="molecule type" value="Genomic_DNA"/>
</dbReference>
<organism evidence="1 2">
    <name type="scientific">Novacetimonas hansenii ATCC 23769</name>
    <dbReference type="NCBI Taxonomy" id="714995"/>
    <lineage>
        <taxon>Bacteria</taxon>
        <taxon>Pseudomonadati</taxon>
        <taxon>Pseudomonadota</taxon>
        <taxon>Alphaproteobacteria</taxon>
        <taxon>Acetobacterales</taxon>
        <taxon>Acetobacteraceae</taxon>
        <taxon>Novacetimonas</taxon>
    </lineage>
</organism>
<reference evidence="1 2" key="1">
    <citation type="journal article" date="2010" name="J. Bacteriol.">
        <title>Genome sequence of a cellulose-producing bacterium, Gluconacetobacter hansenii ATCC 23769.</title>
        <authorList>
            <person name="Iyer P.R."/>
            <person name="Geib S.M."/>
            <person name="Catchmark J."/>
            <person name="Kao T.H."/>
            <person name="Tien M."/>
        </authorList>
    </citation>
    <scope>NUCLEOTIDE SEQUENCE [LARGE SCALE GENOMIC DNA]</scope>
    <source>
        <strain evidence="1 2">ATCC 23769</strain>
    </source>
</reference>
<evidence type="ECO:0000313" key="2">
    <source>
        <dbReference type="Proteomes" id="UP000006468"/>
    </source>
</evidence>
<gene>
    <name evidence="1" type="ORF">GXY_05046</name>
</gene>
<protein>
    <submittedName>
        <fullName evidence="1">Uncharacterized protein</fullName>
    </submittedName>
</protein>
<dbReference type="AlphaFoldDB" id="D5QD03"/>
<evidence type="ECO:0000313" key="1">
    <source>
        <dbReference type="EMBL" id="EFG84958.1"/>
    </source>
</evidence>
<sequence>MQSVRARDNDVQEDGYFYNSLIYNDIFVDFPPFSGDPRRCWGKLARNLGASLDT</sequence>
<dbReference type="HOGENOM" id="CLU_3044429_0_0_5"/>